<dbReference type="Proteomes" id="UP000501690">
    <property type="component" value="Linkage Group LG9"/>
</dbReference>
<evidence type="ECO:0000313" key="1">
    <source>
        <dbReference type="EMBL" id="QCE06723.1"/>
    </source>
</evidence>
<organism evidence="1 2">
    <name type="scientific">Vigna unguiculata</name>
    <name type="common">Cowpea</name>
    <dbReference type="NCBI Taxonomy" id="3917"/>
    <lineage>
        <taxon>Eukaryota</taxon>
        <taxon>Viridiplantae</taxon>
        <taxon>Streptophyta</taxon>
        <taxon>Embryophyta</taxon>
        <taxon>Tracheophyta</taxon>
        <taxon>Spermatophyta</taxon>
        <taxon>Magnoliopsida</taxon>
        <taxon>eudicotyledons</taxon>
        <taxon>Gunneridae</taxon>
        <taxon>Pentapetalae</taxon>
        <taxon>rosids</taxon>
        <taxon>fabids</taxon>
        <taxon>Fabales</taxon>
        <taxon>Fabaceae</taxon>
        <taxon>Papilionoideae</taxon>
        <taxon>50 kb inversion clade</taxon>
        <taxon>NPAAA clade</taxon>
        <taxon>indigoferoid/millettioid clade</taxon>
        <taxon>Phaseoleae</taxon>
        <taxon>Vigna</taxon>
    </lineage>
</organism>
<evidence type="ECO:0000313" key="2">
    <source>
        <dbReference type="Proteomes" id="UP000501690"/>
    </source>
</evidence>
<protein>
    <submittedName>
        <fullName evidence="1">Uncharacterized protein</fullName>
    </submittedName>
</protein>
<proteinExistence type="predicted"/>
<name>A0A4D6MYZ7_VIGUN</name>
<dbReference type="AlphaFoldDB" id="A0A4D6MYZ7"/>
<keyword evidence="2" id="KW-1185">Reference proteome</keyword>
<dbReference type="EMBL" id="CP039353">
    <property type="protein sequence ID" value="QCE06723.1"/>
    <property type="molecule type" value="Genomic_DNA"/>
</dbReference>
<gene>
    <name evidence="1" type="ORF">DEO72_LG9g1737</name>
</gene>
<reference evidence="1 2" key="1">
    <citation type="submission" date="2019-04" db="EMBL/GenBank/DDBJ databases">
        <title>An improved genome assembly and genetic linkage map for asparagus bean, Vigna unguiculata ssp. sesquipedialis.</title>
        <authorList>
            <person name="Xia Q."/>
            <person name="Zhang R."/>
            <person name="Dong Y."/>
        </authorList>
    </citation>
    <scope>NUCLEOTIDE SEQUENCE [LARGE SCALE GENOMIC DNA]</scope>
    <source>
        <tissue evidence="1">Leaf</tissue>
    </source>
</reference>
<accession>A0A4D6MYZ7</accession>
<sequence length="114" mass="12810">MSHQIYLQHHLLTVTQYTIIAKHKQIGHSHNLTDLSQCPITTLPTLFKDLSQAFVQWPKVGILITFYFHRTPNSPLYSRATQNSLSLRWHLAAPSLSSSGASVLGNLEFCPTPV</sequence>